<sequence length="224" mass="24561">METVLNIQFTKTGNMPPDFGITAHPCWPKTLFDDPSFALLKDDPWYKQGNNRDNFIHWSYTKPRGTGNNNSNNNNPPSDDGSDTNMPDPSNDKDDDPSFPGRRALDELDNGNRSPGDLVILKGNSTRRSTSKELFEDLGLLRCKDQHCQRGIEELGYASLPVVRETATLPAMAEAVATASITNSCPEITIEIPASLSPALEIAAKVSDAARSIITHAPRHNPTM</sequence>
<dbReference type="RefSeq" id="XP_062787492.1">
    <property type="nucleotide sequence ID" value="XM_062931441.1"/>
</dbReference>
<dbReference type="AlphaFoldDB" id="A0AAX4J467"/>
<reference evidence="3" key="1">
    <citation type="journal article" date="2023" name="bioRxiv">
        <title>Complete genome of the Medicago anthracnose fungus, Colletotrichum destructivum, reveals a mini-chromosome-like region within a core chromosome.</title>
        <authorList>
            <person name="Lapalu N."/>
            <person name="Simon A."/>
            <person name="Lu A."/>
            <person name="Plaumann P.-L."/>
            <person name="Amselem J."/>
            <person name="Pigne S."/>
            <person name="Auger A."/>
            <person name="Koch C."/>
            <person name="Dallery J.-F."/>
            <person name="O'Connell R.J."/>
        </authorList>
    </citation>
    <scope>NUCLEOTIDE SEQUENCE [LARGE SCALE GENOMIC DNA]</scope>
    <source>
        <strain evidence="3">CBS 520.97</strain>
    </source>
</reference>
<organism evidence="2 3">
    <name type="scientific">Colletotrichum destructivum</name>
    <dbReference type="NCBI Taxonomy" id="34406"/>
    <lineage>
        <taxon>Eukaryota</taxon>
        <taxon>Fungi</taxon>
        <taxon>Dikarya</taxon>
        <taxon>Ascomycota</taxon>
        <taxon>Pezizomycotina</taxon>
        <taxon>Sordariomycetes</taxon>
        <taxon>Hypocreomycetidae</taxon>
        <taxon>Glomerellales</taxon>
        <taxon>Glomerellaceae</taxon>
        <taxon>Colletotrichum</taxon>
        <taxon>Colletotrichum destructivum species complex</taxon>
    </lineage>
</organism>
<dbReference type="GeneID" id="87951785"/>
<dbReference type="Proteomes" id="UP001322277">
    <property type="component" value="Chromosome 11"/>
</dbReference>
<proteinExistence type="predicted"/>
<feature type="compositionally biased region" description="Low complexity" evidence="1">
    <location>
        <begin position="65"/>
        <end position="89"/>
    </location>
</feature>
<evidence type="ECO:0000313" key="3">
    <source>
        <dbReference type="Proteomes" id="UP001322277"/>
    </source>
</evidence>
<evidence type="ECO:0000256" key="1">
    <source>
        <dbReference type="SAM" id="MobiDB-lite"/>
    </source>
</evidence>
<protein>
    <submittedName>
        <fullName evidence="2">Uncharacterized protein</fullName>
    </submittedName>
</protein>
<dbReference type="KEGG" id="cdet:87951785"/>
<feature type="region of interest" description="Disordered" evidence="1">
    <location>
        <begin position="57"/>
        <end position="121"/>
    </location>
</feature>
<evidence type="ECO:0000313" key="2">
    <source>
        <dbReference type="EMBL" id="WQF90271.1"/>
    </source>
</evidence>
<dbReference type="EMBL" id="CP137315">
    <property type="protein sequence ID" value="WQF90271.1"/>
    <property type="molecule type" value="Genomic_DNA"/>
</dbReference>
<keyword evidence="3" id="KW-1185">Reference proteome</keyword>
<gene>
    <name evidence="2" type="ORF">CDEST_15285</name>
</gene>
<accession>A0AAX4J467</accession>
<name>A0AAX4J467_9PEZI</name>